<dbReference type="InterPro" id="IPR009057">
    <property type="entry name" value="Homeodomain-like_sf"/>
</dbReference>
<dbReference type="GO" id="GO:0003677">
    <property type="term" value="F:DNA binding"/>
    <property type="evidence" value="ECO:0007669"/>
    <property type="project" value="UniProtKB-KW"/>
</dbReference>
<keyword evidence="4" id="KW-1185">Reference proteome</keyword>
<reference evidence="3" key="1">
    <citation type="submission" date="2023-03" db="EMBL/GenBank/DDBJ databases">
        <title>Mating type loci evolution in Malassezia.</title>
        <authorList>
            <person name="Coelho M.A."/>
        </authorList>
    </citation>
    <scope>NUCLEOTIDE SEQUENCE</scope>
    <source>
        <strain evidence="3">CBS 12830</strain>
    </source>
</reference>
<dbReference type="Gene3D" id="1.10.10.60">
    <property type="entry name" value="Homeodomain-like"/>
    <property type="match status" value="2"/>
</dbReference>
<dbReference type="Proteomes" id="UP001214415">
    <property type="component" value="Chromosome 5"/>
</dbReference>
<feature type="compositionally biased region" description="Basic and acidic residues" evidence="1">
    <location>
        <begin position="122"/>
        <end position="134"/>
    </location>
</feature>
<dbReference type="CDD" id="cd00167">
    <property type="entry name" value="SANT"/>
    <property type="match status" value="2"/>
</dbReference>
<dbReference type="InterPro" id="IPR051571">
    <property type="entry name" value="N-CoR_corepressor"/>
</dbReference>
<feature type="compositionally biased region" description="Basic residues" evidence="1">
    <location>
        <begin position="593"/>
        <end position="609"/>
    </location>
</feature>
<feature type="compositionally biased region" description="Low complexity" evidence="1">
    <location>
        <begin position="679"/>
        <end position="690"/>
    </location>
</feature>
<dbReference type="Pfam" id="PF00249">
    <property type="entry name" value="Myb_DNA-binding"/>
    <property type="match status" value="1"/>
</dbReference>
<feature type="compositionally biased region" description="Low complexity" evidence="1">
    <location>
        <begin position="210"/>
        <end position="223"/>
    </location>
</feature>
<feature type="region of interest" description="Disordered" evidence="1">
    <location>
        <begin position="808"/>
        <end position="922"/>
    </location>
</feature>
<dbReference type="EMBL" id="CP119904">
    <property type="protein sequence ID" value="WFD24184.1"/>
    <property type="molecule type" value="Genomic_DNA"/>
</dbReference>
<name>A0AAF0EF24_9BASI</name>
<feature type="region of interest" description="Disordered" evidence="1">
    <location>
        <begin position="284"/>
        <end position="324"/>
    </location>
</feature>
<proteinExistence type="predicted"/>
<feature type="region of interest" description="Disordered" evidence="1">
    <location>
        <begin position="1"/>
        <end position="90"/>
    </location>
</feature>
<evidence type="ECO:0000259" key="2">
    <source>
        <dbReference type="PROSITE" id="PS51293"/>
    </source>
</evidence>
<dbReference type="PANTHER" id="PTHR13992:SF39">
    <property type="entry name" value="SMRTER, ISOFORM G"/>
    <property type="match status" value="1"/>
</dbReference>
<feature type="compositionally biased region" description="Basic and acidic residues" evidence="1">
    <location>
        <begin position="629"/>
        <end position="644"/>
    </location>
</feature>
<feature type="region of interest" description="Disordered" evidence="1">
    <location>
        <begin position="593"/>
        <end position="718"/>
    </location>
</feature>
<accession>A0AAF0EF24</accession>
<evidence type="ECO:0000313" key="4">
    <source>
        <dbReference type="Proteomes" id="UP001214415"/>
    </source>
</evidence>
<feature type="compositionally biased region" description="Acidic residues" evidence="1">
    <location>
        <begin position="835"/>
        <end position="846"/>
    </location>
</feature>
<feature type="compositionally biased region" description="Basic and acidic residues" evidence="1">
    <location>
        <begin position="655"/>
        <end position="678"/>
    </location>
</feature>
<feature type="region of interest" description="Disordered" evidence="1">
    <location>
        <begin position="105"/>
        <end position="267"/>
    </location>
</feature>
<feature type="compositionally biased region" description="Basic residues" evidence="1">
    <location>
        <begin position="58"/>
        <end position="68"/>
    </location>
</feature>
<sequence>MAQPPSEPSTNDAGAQKEGPPPLYCAMKTPEVPGGATPELSGAMALDGSDAPQGPGRWRPRTDRHRMRGRDGIREKRSRSFKPMRDYPYYDHDRAGLDQMRVHRPYADPAPSIPEDLYGQPEDMKPTIKTEGKQEVSAPAFAPATRVPDPLPPAAEADAPATQTPSPDAMQMDAPGNKAPETQPAMLPLEQEESVLEPRTSEIPADLAMPQDTPQPATTPDLPMSSASTPRSSDGPRSLTPLQSASVEAPAPPSSAPLTSSPLADGLKTPLPASSLSIEVPVSDLSSLPPSHSAEHESTSVMMSSHESLDKSADTTSEERDDELRKATQALAQQMLLRYPLSEQHVQQLTQENQAIVHSLSVPASLAETKAAAPPIQADSTKVHTLIHAQIQAKERAYETKLQALRTEYRKKHQAWTEYCHKLDQMYERRDQRNSVSASDEASMSSSLYSVLGTPASSRSFRRGGIGAGGFGDVVRSEAEFQEILASLENAEMQDPAVRAARTSATVPDMDLREPRVLDNDNGYVADPVRFYFHSFDPDVWSEEEKAIFARRYVLHPKQFGRIAEKLPHKTAKQCVAFYYLHKHLEGYKALLHARHRERRKKTKSRPSKSKGSALMADIAATDPEVMDEEKHATPKRRSEDATPKPKRAKTAPKPKREAAENERPVTEPETASERDLAAAEALEALAGLATPARVEPKKRKSRSKEGEESKSRSRGPHWSMMERAEFLRLLATYGKDWHALSASFPAKTPAQTRNFFARHASESEHFQEAAALAQKHAHLSWDDKAQAAVAFVQQWYEALPEGAVKASITGWPAPGHAPPPPPPKEPVPPVQEEAPADDDETDEEDRSAGHPSTTHAPSVPPMPQPTPAPVTTSTSHAPVPPSAPPSRSSHPAHSEPSWTPMRSPMPPMMYSSSPAYQKMPQGSMPMYYRDPSAYTPPVPPMGLYNYPLPKYGMPADPHARYAPEATYPTNSPLSRVPMRPAPNMGYFHARPERWPGSDSRYPPS</sequence>
<evidence type="ECO:0000313" key="3">
    <source>
        <dbReference type="EMBL" id="WFD24184.1"/>
    </source>
</evidence>
<dbReference type="SUPFAM" id="SSF46689">
    <property type="entry name" value="Homeodomain-like"/>
    <property type="match status" value="2"/>
</dbReference>
<dbReference type="AlphaFoldDB" id="A0AAF0EF24"/>
<dbReference type="SMART" id="SM00717">
    <property type="entry name" value="SANT"/>
    <property type="match status" value="2"/>
</dbReference>
<feature type="compositionally biased region" description="Low complexity" evidence="1">
    <location>
        <begin position="886"/>
        <end position="915"/>
    </location>
</feature>
<keyword evidence="3" id="KW-0238">DNA-binding</keyword>
<feature type="region of interest" description="Disordered" evidence="1">
    <location>
        <begin position="963"/>
        <end position="1005"/>
    </location>
</feature>
<dbReference type="PROSITE" id="PS51293">
    <property type="entry name" value="SANT"/>
    <property type="match status" value="1"/>
</dbReference>
<evidence type="ECO:0000256" key="1">
    <source>
        <dbReference type="SAM" id="MobiDB-lite"/>
    </source>
</evidence>
<gene>
    <name evidence="3" type="primary">SNT1</name>
    <name evidence="3" type="ORF">MEQU1_002881</name>
</gene>
<feature type="compositionally biased region" description="Pro residues" evidence="1">
    <location>
        <begin position="816"/>
        <end position="830"/>
    </location>
</feature>
<feature type="domain" description="SANT" evidence="2">
    <location>
        <begin position="539"/>
        <end position="587"/>
    </location>
</feature>
<dbReference type="InterPro" id="IPR001005">
    <property type="entry name" value="SANT/Myb"/>
</dbReference>
<dbReference type="GO" id="GO:0006357">
    <property type="term" value="P:regulation of transcription by RNA polymerase II"/>
    <property type="evidence" value="ECO:0007669"/>
    <property type="project" value="TreeGrafter"/>
</dbReference>
<organism evidence="3 4">
    <name type="scientific">Malassezia equina</name>
    <dbReference type="NCBI Taxonomy" id="1381935"/>
    <lineage>
        <taxon>Eukaryota</taxon>
        <taxon>Fungi</taxon>
        <taxon>Dikarya</taxon>
        <taxon>Basidiomycota</taxon>
        <taxon>Ustilaginomycotina</taxon>
        <taxon>Malasseziomycetes</taxon>
        <taxon>Malasseziales</taxon>
        <taxon>Malasseziaceae</taxon>
        <taxon>Malassezia</taxon>
    </lineage>
</organism>
<feature type="compositionally biased region" description="Basic residues" evidence="1">
    <location>
        <begin position="645"/>
        <end position="654"/>
    </location>
</feature>
<dbReference type="PANTHER" id="PTHR13992">
    <property type="entry name" value="NUCLEAR RECEPTOR CO-REPRESSOR RELATED NCOR"/>
    <property type="match status" value="1"/>
</dbReference>
<protein>
    <submittedName>
        <fullName evidence="3">DNA-binding protein snt1</fullName>
    </submittedName>
</protein>
<dbReference type="InterPro" id="IPR017884">
    <property type="entry name" value="SANT_dom"/>
</dbReference>
<feature type="compositionally biased region" description="Pro residues" evidence="1">
    <location>
        <begin position="859"/>
        <end position="869"/>
    </location>
</feature>
<dbReference type="GO" id="GO:0034967">
    <property type="term" value="C:Set3 complex"/>
    <property type="evidence" value="ECO:0007669"/>
    <property type="project" value="TreeGrafter"/>
</dbReference>